<dbReference type="PROSITE" id="PS50950">
    <property type="entry name" value="ZF_THAP"/>
    <property type="match status" value="1"/>
</dbReference>
<dbReference type="InterPro" id="IPR006612">
    <property type="entry name" value="THAP_Znf"/>
</dbReference>
<dbReference type="Gene3D" id="6.20.210.20">
    <property type="entry name" value="THAP domain"/>
    <property type="match status" value="1"/>
</dbReference>
<evidence type="ECO:0000256" key="8">
    <source>
        <dbReference type="ARBA" id="ARBA00023125"/>
    </source>
</evidence>
<evidence type="ECO:0000256" key="6">
    <source>
        <dbReference type="ARBA" id="ARBA00023015"/>
    </source>
</evidence>
<keyword evidence="5" id="KW-0862">Zinc</keyword>
<dbReference type="EMBL" id="CAVLGL010000079">
    <property type="protein sequence ID" value="CAK1585284.1"/>
    <property type="molecule type" value="Genomic_DNA"/>
</dbReference>
<evidence type="ECO:0000256" key="10">
    <source>
        <dbReference type="ARBA" id="ARBA00023242"/>
    </source>
</evidence>
<keyword evidence="4 12" id="KW-0863">Zinc-finger</keyword>
<dbReference type="GO" id="GO:0008270">
    <property type="term" value="F:zinc ion binding"/>
    <property type="evidence" value="ECO:0007669"/>
    <property type="project" value="UniProtKB-KW"/>
</dbReference>
<evidence type="ECO:0000256" key="3">
    <source>
        <dbReference type="ARBA" id="ARBA00022723"/>
    </source>
</evidence>
<evidence type="ECO:0000256" key="12">
    <source>
        <dbReference type="PROSITE-ProRule" id="PRU00309"/>
    </source>
</evidence>
<organism evidence="14 15">
    <name type="scientific">Parnassius mnemosyne</name>
    <name type="common">clouded apollo</name>
    <dbReference type="NCBI Taxonomy" id="213953"/>
    <lineage>
        <taxon>Eukaryota</taxon>
        <taxon>Metazoa</taxon>
        <taxon>Ecdysozoa</taxon>
        <taxon>Arthropoda</taxon>
        <taxon>Hexapoda</taxon>
        <taxon>Insecta</taxon>
        <taxon>Pterygota</taxon>
        <taxon>Neoptera</taxon>
        <taxon>Endopterygota</taxon>
        <taxon>Lepidoptera</taxon>
        <taxon>Glossata</taxon>
        <taxon>Ditrysia</taxon>
        <taxon>Papilionoidea</taxon>
        <taxon>Papilionidae</taxon>
        <taxon>Parnassiinae</taxon>
        <taxon>Parnassini</taxon>
        <taxon>Parnassius</taxon>
        <taxon>Driopa</taxon>
    </lineage>
</organism>
<dbReference type="SUPFAM" id="SSF57716">
    <property type="entry name" value="Glucocorticoid receptor-like (DNA-binding domain)"/>
    <property type="match status" value="1"/>
</dbReference>
<comment type="similarity">
    <text evidence="2">Belongs to the THAP1 family.</text>
</comment>
<gene>
    <name evidence="14" type="ORF">PARMNEM_LOCUS6395</name>
</gene>
<keyword evidence="8 12" id="KW-0238">DNA-binding</keyword>
<dbReference type="PANTHER" id="PTHR46600">
    <property type="entry name" value="THAP DOMAIN-CONTAINING"/>
    <property type="match status" value="1"/>
</dbReference>
<dbReference type="PANTHER" id="PTHR46600:SF1">
    <property type="entry name" value="THAP DOMAIN-CONTAINING PROTEIN 1"/>
    <property type="match status" value="1"/>
</dbReference>
<keyword evidence="10" id="KW-0539">Nucleus</keyword>
<dbReference type="AlphaFoldDB" id="A0AAV1KRP3"/>
<reference evidence="14 15" key="1">
    <citation type="submission" date="2023-11" db="EMBL/GenBank/DDBJ databases">
        <authorList>
            <person name="Hedman E."/>
            <person name="Englund M."/>
            <person name="Stromberg M."/>
            <person name="Nyberg Akerstrom W."/>
            <person name="Nylinder S."/>
            <person name="Jareborg N."/>
            <person name="Kallberg Y."/>
            <person name="Kronander E."/>
        </authorList>
    </citation>
    <scope>NUCLEOTIDE SEQUENCE [LARGE SCALE GENOMIC DNA]</scope>
</reference>
<dbReference type="InterPro" id="IPR026516">
    <property type="entry name" value="THAP1/10"/>
</dbReference>
<evidence type="ECO:0000259" key="13">
    <source>
        <dbReference type="PROSITE" id="PS50950"/>
    </source>
</evidence>
<evidence type="ECO:0000256" key="11">
    <source>
        <dbReference type="ARBA" id="ARBA00023306"/>
    </source>
</evidence>
<keyword evidence="9" id="KW-0804">Transcription</keyword>
<dbReference type="SMART" id="SM00980">
    <property type="entry name" value="THAP"/>
    <property type="match status" value="1"/>
</dbReference>
<sequence>MVSCSILGCNSISQRKIDNITFYRFPKEANIINMWILAAGRTEWQPEKNDRICSKHFESRYFRKTHKRTYLLPNAIPTLFIPVRSNK</sequence>
<comment type="subcellular location">
    <subcellularLocation>
        <location evidence="1">Nucleus</location>
        <location evidence="1">Nucleoplasm</location>
    </subcellularLocation>
</comment>
<dbReference type="SMART" id="SM00692">
    <property type="entry name" value="DM3"/>
    <property type="match status" value="1"/>
</dbReference>
<proteinExistence type="inferred from homology"/>
<accession>A0AAV1KRP3</accession>
<keyword evidence="11" id="KW-0131">Cell cycle</keyword>
<keyword evidence="3" id="KW-0479">Metal-binding</keyword>
<evidence type="ECO:0000256" key="9">
    <source>
        <dbReference type="ARBA" id="ARBA00023163"/>
    </source>
</evidence>
<feature type="domain" description="THAP-type" evidence="13">
    <location>
        <begin position="1"/>
        <end position="80"/>
    </location>
</feature>
<keyword evidence="7" id="KW-0175">Coiled coil</keyword>
<dbReference type="GO" id="GO:0043565">
    <property type="term" value="F:sequence-specific DNA binding"/>
    <property type="evidence" value="ECO:0007669"/>
    <property type="project" value="InterPro"/>
</dbReference>
<keyword evidence="15" id="KW-1185">Reference proteome</keyword>
<evidence type="ECO:0000256" key="7">
    <source>
        <dbReference type="ARBA" id="ARBA00023054"/>
    </source>
</evidence>
<evidence type="ECO:0000256" key="4">
    <source>
        <dbReference type="ARBA" id="ARBA00022771"/>
    </source>
</evidence>
<protein>
    <recommendedName>
        <fullName evidence="13">THAP-type domain-containing protein</fullName>
    </recommendedName>
</protein>
<dbReference type="GO" id="GO:0005654">
    <property type="term" value="C:nucleoplasm"/>
    <property type="evidence" value="ECO:0007669"/>
    <property type="project" value="UniProtKB-SubCell"/>
</dbReference>
<evidence type="ECO:0000313" key="14">
    <source>
        <dbReference type="EMBL" id="CAK1585284.1"/>
    </source>
</evidence>
<name>A0AAV1KRP3_9NEOP</name>
<keyword evidence="6" id="KW-0805">Transcription regulation</keyword>
<evidence type="ECO:0000313" key="15">
    <source>
        <dbReference type="Proteomes" id="UP001314205"/>
    </source>
</evidence>
<evidence type="ECO:0000256" key="1">
    <source>
        <dbReference type="ARBA" id="ARBA00004642"/>
    </source>
</evidence>
<dbReference type="InterPro" id="IPR038441">
    <property type="entry name" value="THAP_Znf_sf"/>
</dbReference>
<dbReference type="Proteomes" id="UP001314205">
    <property type="component" value="Unassembled WGS sequence"/>
</dbReference>
<dbReference type="Pfam" id="PF05485">
    <property type="entry name" value="THAP"/>
    <property type="match status" value="1"/>
</dbReference>
<evidence type="ECO:0000256" key="2">
    <source>
        <dbReference type="ARBA" id="ARBA00006177"/>
    </source>
</evidence>
<evidence type="ECO:0000256" key="5">
    <source>
        <dbReference type="ARBA" id="ARBA00022833"/>
    </source>
</evidence>
<comment type="caution">
    <text evidence="14">The sequence shown here is derived from an EMBL/GenBank/DDBJ whole genome shotgun (WGS) entry which is preliminary data.</text>
</comment>